<proteinExistence type="inferred from homology"/>
<dbReference type="RefSeq" id="WP_039294180.1">
    <property type="nucleotide sequence ID" value="NZ_CP009458.1"/>
</dbReference>
<dbReference type="AlphaFoldDB" id="A0AAN0S6M5"/>
<keyword evidence="2" id="KW-0963">Cytoplasm</keyword>
<gene>
    <name evidence="4" type="ORF">LH23_18510</name>
</gene>
<comment type="similarity">
    <text evidence="1 2">Belongs to the universal stress protein A family.</text>
</comment>
<dbReference type="PIRSF" id="PIRSF006276">
    <property type="entry name" value="UspA"/>
    <property type="match status" value="1"/>
</dbReference>
<dbReference type="InterPro" id="IPR014729">
    <property type="entry name" value="Rossmann-like_a/b/a_fold"/>
</dbReference>
<evidence type="ECO:0000313" key="4">
    <source>
        <dbReference type="EMBL" id="AIR62573.1"/>
    </source>
</evidence>
<evidence type="ECO:0000256" key="1">
    <source>
        <dbReference type="ARBA" id="ARBA00008791"/>
    </source>
</evidence>
<reference evidence="4 5" key="1">
    <citation type="submission" date="2014-09" db="EMBL/GenBank/DDBJ databases">
        <authorList>
            <person name="Chan K.-G."/>
        </authorList>
    </citation>
    <scope>NUCLEOTIDE SEQUENCE [LARGE SCALE GENOMIC DNA]</scope>
    <source>
        <strain evidence="4 5">M006</strain>
    </source>
</reference>
<dbReference type="InterPro" id="IPR006015">
    <property type="entry name" value="Universal_stress_UspA"/>
</dbReference>
<dbReference type="SUPFAM" id="SSF52402">
    <property type="entry name" value="Adenine nucleotide alpha hydrolases-like"/>
    <property type="match status" value="1"/>
</dbReference>
<feature type="domain" description="UspA" evidence="3">
    <location>
        <begin position="4"/>
        <end position="136"/>
    </location>
</feature>
<name>A0AAN0S6M5_9ENTR</name>
<dbReference type="KEGG" id="cem:LH23_18510"/>
<protein>
    <recommendedName>
        <fullName evidence="2">Universal stress protein</fullName>
    </recommendedName>
</protein>
<dbReference type="Pfam" id="PF00582">
    <property type="entry name" value="Usp"/>
    <property type="match status" value="1"/>
</dbReference>
<dbReference type="InterPro" id="IPR006016">
    <property type="entry name" value="UspA"/>
</dbReference>
<accession>A0AAN0S6M5</accession>
<dbReference type="Proteomes" id="UP000029516">
    <property type="component" value="Chromosome"/>
</dbReference>
<comment type="function">
    <text evidence="2">Required for resistance to DNA-damaging agents.</text>
</comment>
<organism evidence="4 5">
    <name type="scientific">Cedecea neteri</name>
    <dbReference type="NCBI Taxonomy" id="158822"/>
    <lineage>
        <taxon>Bacteria</taxon>
        <taxon>Pseudomonadati</taxon>
        <taxon>Pseudomonadota</taxon>
        <taxon>Gammaproteobacteria</taxon>
        <taxon>Enterobacterales</taxon>
        <taxon>Enterobacteriaceae</taxon>
        <taxon>Cedecea</taxon>
    </lineage>
</organism>
<dbReference type="EMBL" id="CP009458">
    <property type="protein sequence ID" value="AIR62573.1"/>
    <property type="molecule type" value="Genomic_DNA"/>
</dbReference>
<evidence type="ECO:0000259" key="3">
    <source>
        <dbReference type="Pfam" id="PF00582"/>
    </source>
</evidence>
<dbReference type="Gene3D" id="3.40.50.620">
    <property type="entry name" value="HUPs"/>
    <property type="match status" value="1"/>
</dbReference>
<dbReference type="GO" id="GO:0005737">
    <property type="term" value="C:cytoplasm"/>
    <property type="evidence" value="ECO:0007669"/>
    <property type="project" value="UniProtKB-SubCell"/>
</dbReference>
<comment type="subcellular location">
    <subcellularLocation>
        <location evidence="2">Cytoplasm</location>
    </subcellularLocation>
</comment>
<evidence type="ECO:0000313" key="5">
    <source>
        <dbReference type="Proteomes" id="UP000029516"/>
    </source>
</evidence>
<sequence>MSLYSHVLVLIQGKTDGLGLIQHAARLAGVLPVQITLVHISEDYREMNYVSDARMDDNVSADLIQAKALFSELVRSVNVPVKTRELVTLNRFEDVEKCISSLGVDLVLAGHRNRWLGQISSDSMEYVNHLNVDVLIKHIDGKK</sequence>
<evidence type="ECO:0000256" key="2">
    <source>
        <dbReference type="PIRNR" id="PIRNR006276"/>
    </source>
</evidence>